<proteinExistence type="predicted"/>
<evidence type="ECO:0000259" key="1">
    <source>
        <dbReference type="PROSITE" id="PS51186"/>
    </source>
</evidence>
<accession>A0ABV7WC07</accession>
<dbReference type="Gene3D" id="3.40.630.30">
    <property type="match status" value="1"/>
</dbReference>
<gene>
    <name evidence="2" type="ORF">ACFOLH_03265</name>
</gene>
<sequence length="247" mass="25806">MSGPGTRATLVGRSWREAVATSGRDPVVSQHLSPAAVRQVHAGQGWWAVRFAATPYFEHGGLLVGGDVDRVGEVVEELCAVLRPAEVTVDARVPLPFASPDGGSRWAWRHTVRQLPAVPGEDRVVWDPPTGALEELLAAANPDAFVRPGTPGVLVWAAVADSDGSLLACGAAKPHTPGVPHLSSIAVHPQARRQGLGAAVTVALVRRLLRSHPTVSLALWAGNSGARALYDGLGFVGGPDHATRELG</sequence>
<reference evidence="3" key="1">
    <citation type="journal article" date="2019" name="Int. J. Syst. Evol. Microbiol.">
        <title>The Global Catalogue of Microorganisms (GCM) 10K type strain sequencing project: providing services to taxonomists for standard genome sequencing and annotation.</title>
        <authorList>
            <consortium name="The Broad Institute Genomics Platform"/>
            <consortium name="The Broad Institute Genome Sequencing Center for Infectious Disease"/>
            <person name="Wu L."/>
            <person name="Ma J."/>
        </authorList>
    </citation>
    <scope>NUCLEOTIDE SEQUENCE [LARGE SCALE GENOMIC DNA]</scope>
    <source>
        <strain evidence="3">NCAIM B.02333</strain>
    </source>
</reference>
<comment type="caution">
    <text evidence="2">The sequence shown here is derived from an EMBL/GenBank/DDBJ whole genome shotgun (WGS) entry which is preliminary data.</text>
</comment>
<dbReference type="EMBL" id="JBHRWW010000002">
    <property type="protein sequence ID" value="MFC3687356.1"/>
    <property type="molecule type" value="Genomic_DNA"/>
</dbReference>
<dbReference type="SUPFAM" id="SSF55729">
    <property type="entry name" value="Acyl-CoA N-acyltransferases (Nat)"/>
    <property type="match status" value="1"/>
</dbReference>
<feature type="domain" description="N-acetyltransferase" evidence="1">
    <location>
        <begin position="110"/>
        <end position="247"/>
    </location>
</feature>
<dbReference type="CDD" id="cd04301">
    <property type="entry name" value="NAT_SF"/>
    <property type="match status" value="1"/>
</dbReference>
<dbReference type="InterPro" id="IPR000182">
    <property type="entry name" value="GNAT_dom"/>
</dbReference>
<dbReference type="PROSITE" id="PS51186">
    <property type="entry name" value="GNAT"/>
    <property type="match status" value="1"/>
</dbReference>
<name>A0ABV7WC07_9MICO</name>
<evidence type="ECO:0000313" key="2">
    <source>
        <dbReference type="EMBL" id="MFC3687356.1"/>
    </source>
</evidence>
<keyword evidence="3" id="KW-1185">Reference proteome</keyword>
<organism evidence="2 3">
    <name type="scientific">Aquipuribacter hungaricus</name>
    <dbReference type="NCBI Taxonomy" id="545624"/>
    <lineage>
        <taxon>Bacteria</taxon>
        <taxon>Bacillati</taxon>
        <taxon>Actinomycetota</taxon>
        <taxon>Actinomycetes</taxon>
        <taxon>Micrococcales</taxon>
        <taxon>Intrasporangiaceae</taxon>
        <taxon>Aquipuribacter</taxon>
    </lineage>
</organism>
<protein>
    <submittedName>
        <fullName evidence="2">GNAT family N-acetyltransferase</fullName>
    </submittedName>
</protein>
<dbReference type="InterPro" id="IPR016181">
    <property type="entry name" value="Acyl_CoA_acyltransferase"/>
</dbReference>
<dbReference type="RefSeq" id="WP_340292328.1">
    <property type="nucleotide sequence ID" value="NZ_JBBEOI010000067.1"/>
</dbReference>
<dbReference type="Proteomes" id="UP001595685">
    <property type="component" value="Unassembled WGS sequence"/>
</dbReference>
<evidence type="ECO:0000313" key="3">
    <source>
        <dbReference type="Proteomes" id="UP001595685"/>
    </source>
</evidence>
<dbReference type="Pfam" id="PF00583">
    <property type="entry name" value="Acetyltransf_1"/>
    <property type="match status" value="1"/>
</dbReference>